<evidence type="ECO:0000313" key="1">
    <source>
        <dbReference type="EMBL" id="QOX65612.1"/>
    </source>
</evidence>
<sequence length="513" mass="54887">MEKILEQVSHIQMLDQLVITFLLVIPIILIARTVVSGTKYSPILIIVIFGLLMGYSLVAGNVATPGVKELPVVILMSKVTITALIASFFVGGQEIKKILTHQEIAVDDTVSLCQDEILLGTKNTQLIFIIRAFFILLGIEGINRLISGVVSGDPLHQFYPIIAYLGLAGAVILIDPRAKIKDKRQYLRKGVLEIIIIIMILFLSSLIANSVKPIIALPQIFFAMMISAGIGAVFSDWKFGPTLRSLLFAGIPVVLAANFIVGGSLMVEAFKITGMKAVMAYGLFGQLFWMFGGLTLLIWIAKANHVRNLGPGMAGALSHSGLTGACTAGDLGDEAASRAPIMINIPFFGHIFVFSILAASASRGSLYVGWVVPLVVVGIGLTYLSLRTLKSASGDKTKEVKGLMQFSFGFQIVAVFGSFLMLALSGMSINDSAMATSSAISHFGLFAAIQGGMFSQEAASLIPLIFAMPFLIHPFVFGLFGKAVENNGKMPAKVILSLFIIGSIGVAYSLFLS</sequence>
<dbReference type="Proteomes" id="UP000594014">
    <property type="component" value="Chromosome"/>
</dbReference>
<organism evidence="1 2">
    <name type="scientific">Anoxybacterium hadale</name>
    <dbReference type="NCBI Taxonomy" id="3408580"/>
    <lineage>
        <taxon>Bacteria</taxon>
        <taxon>Bacillati</taxon>
        <taxon>Bacillota</taxon>
        <taxon>Clostridia</taxon>
        <taxon>Peptostreptococcales</taxon>
        <taxon>Anaerovoracaceae</taxon>
        <taxon>Anoxybacterium</taxon>
    </lineage>
</organism>
<gene>
    <name evidence="1" type="ORF">FRZ06_20780</name>
</gene>
<name>A0ACD1AGL7_9FIRM</name>
<dbReference type="EMBL" id="CP042469">
    <property type="protein sequence ID" value="QOX65612.1"/>
    <property type="molecule type" value="Genomic_DNA"/>
</dbReference>
<evidence type="ECO:0000313" key="2">
    <source>
        <dbReference type="Proteomes" id="UP000594014"/>
    </source>
</evidence>
<protein>
    <submittedName>
        <fullName evidence="1">Uncharacterized protein</fullName>
    </submittedName>
</protein>
<keyword evidence="2" id="KW-1185">Reference proteome</keyword>
<reference evidence="1" key="1">
    <citation type="submission" date="2019-08" db="EMBL/GenBank/DDBJ databases">
        <title>Genome sequence of Clostridiales bacterium MT110.</title>
        <authorList>
            <person name="Cao J."/>
        </authorList>
    </citation>
    <scope>NUCLEOTIDE SEQUENCE</scope>
    <source>
        <strain evidence="1">MT110</strain>
    </source>
</reference>
<accession>A0ACD1AGL7</accession>
<proteinExistence type="predicted"/>